<evidence type="ECO:0000313" key="8">
    <source>
        <dbReference type="Proteomes" id="UP000721236"/>
    </source>
</evidence>
<feature type="domain" description="Bacterial virulence protein VirB8" evidence="6">
    <location>
        <begin position="17"/>
        <end position="213"/>
    </location>
</feature>
<comment type="subcellular location">
    <subcellularLocation>
        <location evidence="1">Membrane</location>
        <topology evidence="1">Single-pass membrane protein</topology>
    </subcellularLocation>
</comment>
<organism evidence="7 8">
    <name type="scientific">Cupriavidus respiraculi</name>
    <dbReference type="NCBI Taxonomy" id="195930"/>
    <lineage>
        <taxon>Bacteria</taxon>
        <taxon>Pseudomonadati</taxon>
        <taxon>Pseudomonadota</taxon>
        <taxon>Betaproteobacteria</taxon>
        <taxon>Burkholderiales</taxon>
        <taxon>Burkholderiaceae</taxon>
        <taxon>Cupriavidus</taxon>
    </lineage>
</organism>
<evidence type="ECO:0000256" key="5">
    <source>
        <dbReference type="SAM" id="Phobius"/>
    </source>
</evidence>
<dbReference type="SUPFAM" id="SSF54427">
    <property type="entry name" value="NTF2-like"/>
    <property type="match status" value="1"/>
</dbReference>
<keyword evidence="8" id="KW-1185">Reference proteome</keyword>
<comment type="caution">
    <text evidence="7">The sequence shown here is derived from an EMBL/GenBank/DDBJ whole genome shotgun (WGS) entry which is preliminary data.</text>
</comment>
<keyword evidence="4 5" id="KW-0472">Membrane</keyword>
<protein>
    <recommendedName>
        <fullName evidence="6">Bacterial virulence protein VirB8 domain-containing protein</fullName>
    </recommendedName>
</protein>
<sequence>MVGDPTTRALQLGGTNKLRQQRNRAYLFNGLQAVCLVALSAAVWRLADVHTVIPVVSVIDANGHVTRQSVVSPQTIAGHESFVQSQVFNFVTYCNTFDPAWRQHYADLCRLHATTAVARQYEAETAADNPDNPYYAVGPGGRRYPRITAVTSLGRDAYQVSFRSITERPGAEATTEYFTALVHYTITYQPLALGDRWVNPLGFAATAYRKDQELARQ</sequence>
<evidence type="ECO:0000256" key="4">
    <source>
        <dbReference type="ARBA" id="ARBA00023136"/>
    </source>
</evidence>
<accession>A0ABM8XUJ6</accession>
<keyword evidence="3 5" id="KW-1133">Transmembrane helix</keyword>
<evidence type="ECO:0000256" key="2">
    <source>
        <dbReference type="ARBA" id="ARBA00022692"/>
    </source>
</evidence>
<evidence type="ECO:0000256" key="3">
    <source>
        <dbReference type="ARBA" id="ARBA00022989"/>
    </source>
</evidence>
<dbReference type="EMBL" id="CAJZAH010000010">
    <property type="protein sequence ID" value="CAG9184007.1"/>
    <property type="molecule type" value="Genomic_DNA"/>
</dbReference>
<name>A0ABM8XUJ6_9BURK</name>
<dbReference type="Gene3D" id="3.10.450.230">
    <property type="entry name" value="VirB8 protein"/>
    <property type="match status" value="1"/>
</dbReference>
<dbReference type="InterPro" id="IPR007430">
    <property type="entry name" value="VirB8"/>
</dbReference>
<keyword evidence="2 5" id="KW-0812">Transmembrane</keyword>
<evidence type="ECO:0000259" key="6">
    <source>
        <dbReference type="Pfam" id="PF04335"/>
    </source>
</evidence>
<evidence type="ECO:0000313" key="7">
    <source>
        <dbReference type="EMBL" id="CAG9184007.1"/>
    </source>
</evidence>
<dbReference type="RefSeq" id="WP_222208827.1">
    <property type="nucleotide sequence ID" value="NZ_CAJZAH010000010.1"/>
</dbReference>
<reference evidence="7 8" key="1">
    <citation type="submission" date="2021-08" db="EMBL/GenBank/DDBJ databases">
        <authorList>
            <person name="Peeters C."/>
        </authorList>
    </citation>
    <scope>NUCLEOTIDE SEQUENCE [LARGE SCALE GENOMIC DNA]</scope>
    <source>
        <strain evidence="7 8">LMG 21510</strain>
    </source>
</reference>
<feature type="transmembrane region" description="Helical" evidence="5">
    <location>
        <begin position="26"/>
        <end position="47"/>
    </location>
</feature>
<dbReference type="InterPro" id="IPR032710">
    <property type="entry name" value="NTF2-like_dom_sf"/>
</dbReference>
<dbReference type="Pfam" id="PF04335">
    <property type="entry name" value="VirB8"/>
    <property type="match status" value="1"/>
</dbReference>
<dbReference type="CDD" id="cd16424">
    <property type="entry name" value="VirB8"/>
    <property type="match status" value="1"/>
</dbReference>
<proteinExistence type="predicted"/>
<evidence type="ECO:0000256" key="1">
    <source>
        <dbReference type="ARBA" id="ARBA00004167"/>
    </source>
</evidence>
<gene>
    <name evidence="7" type="ORF">LMG21510_05000</name>
</gene>
<dbReference type="Proteomes" id="UP000721236">
    <property type="component" value="Unassembled WGS sequence"/>
</dbReference>